<keyword evidence="3" id="KW-0547">Nucleotide-binding</keyword>
<organism evidence="8 9">
    <name type="scientific">Malassezia globosa (strain ATCC MYA-4612 / CBS 7966)</name>
    <name type="common">Dandruff-associated fungus</name>
    <dbReference type="NCBI Taxonomy" id="425265"/>
    <lineage>
        <taxon>Eukaryota</taxon>
        <taxon>Fungi</taxon>
        <taxon>Dikarya</taxon>
        <taxon>Basidiomycota</taxon>
        <taxon>Ustilaginomycotina</taxon>
        <taxon>Malasseziomycetes</taxon>
        <taxon>Malasseziales</taxon>
        <taxon>Malasseziaceae</taxon>
        <taxon>Malassezia</taxon>
    </lineage>
</organism>
<dbReference type="SUPFAM" id="SSF56112">
    <property type="entry name" value="Protein kinase-like (PK-like)"/>
    <property type="match status" value="1"/>
</dbReference>
<sequence>MALVAKVLLHFTESVACSSRAAQTATVPPRPWPTQVLAKTDVTQASSTAAQQTAPWPSKARNDKAPSGQIARMGSADAPTEPTVQRTEAAMPTEKAATPPPTSSASAPVKPTSLQSSPAYSPSQPPQLTSDVPSVLPATASSTSSSSPTPSPTSSTETSLSWDNYDPANERTKPLRATRVPSSRIGRLLHYGSLGAGLAWGSAGEYMRRATSGFTAHQDDAGTTGDRSAAPLFLSPRNVERLVDKLSTMRGAALKLGQFLSIQDSHMLPPQVEEVLLRVQNSAHYMPAWQLERVMSEELGSEWRAYFASFDERPFAAASIGQVHSAVLADPFPSQPHLAGKRVAVKVQFPGVADSIVSDLANIKWLLTASALLPRGLFLENSVRQLQQELQEECDYMREAEMGRQFRKHVDTMSRPFGRLRFEAPEVVDVLSTRRVLTTEFMRGRPLVQVAQLDQTTRDMIAESVMELSLRELFDWHMMQTDPNWTNFLFHADRQAIQLIDFGATRAYSSEFITMWLGLLRAAVSGDRVMCERWSKDIGYLSGNEPEVRMCEEGTQGLLFPPSVFLLLCSKY</sequence>
<feature type="signal peptide" evidence="6">
    <location>
        <begin position="1"/>
        <end position="17"/>
    </location>
</feature>
<dbReference type="PANTHER" id="PTHR43851:SF3">
    <property type="entry name" value="COENZYME Q8"/>
    <property type="match status" value="1"/>
</dbReference>
<dbReference type="Pfam" id="PF03109">
    <property type="entry name" value="ABC1"/>
    <property type="match status" value="1"/>
</dbReference>
<dbReference type="CDD" id="cd13970">
    <property type="entry name" value="ABC1_ADCK3"/>
    <property type="match status" value="1"/>
</dbReference>
<dbReference type="KEGG" id="mgl:MGL_1007"/>
<keyword evidence="2" id="KW-0808">Transferase</keyword>
<evidence type="ECO:0000313" key="9">
    <source>
        <dbReference type="Proteomes" id="UP000008837"/>
    </source>
</evidence>
<evidence type="ECO:0000256" key="6">
    <source>
        <dbReference type="SAM" id="SignalP"/>
    </source>
</evidence>
<evidence type="ECO:0000256" key="1">
    <source>
        <dbReference type="ARBA" id="ARBA00009670"/>
    </source>
</evidence>
<dbReference type="AlphaFoldDB" id="A8PW18"/>
<dbReference type="InterPro" id="IPR051409">
    <property type="entry name" value="Atypical_kinase_ADCK"/>
</dbReference>
<reference evidence="8 9" key="1">
    <citation type="journal article" date="2007" name="Proc. Natl. Acad. Sci. U.S.A.">
        <title>Dandruff-associated Malassezia genomes reveal convergent and divergent virulence traits shared with plant and human fungal pathogens.</title>
        <authorList>
            <person name="Xu J."/>
            <person name="Saunders C.W."/>
            <person name="Hu P."/>
            <person name="Grant R.A."/>
            <person name="Boekhout T."/>
            <person name="Kuramae E.E."/>
            <person name="Kronstad J.W."/>
            <person name="Deangelis Y.M."/>
            <person name="Reeder N.L."/>
            <person name="Johnstone K.R."/>
            <person name="Leland M."/>
            <person name="Fieno A.M."/>
            <person name="Begley W.M."/>
            <person name="Sun Y."/>
            <person name="Lacey M.P."/>
            <person name="Chaudhary T."/>
            <person name="Keough T."/>
            <person name="Chu L."/>
            <person name="Sears R."/>
            <person name="Yuan B."/>
            <person name="Dawson T.L.Jr."/>
        </authorList>
    </citation>
    <scope>NUCLEOTIDE SEQUENCE [LARGE SCALE GENOMIC DNA]</scope>
    <source>
        <strain evidence="9">ATCC MYA-4612 / CBS 7966</strain>
    </source>
</reference>
<evidence type="ECO:0000256" key="4">
    <source>
        <dbReference type="ARBA" id="ARBA00022840"/>
    </source>
</evidence>
<keyword evidence="4" id="KW-0067">ATP-binding</keyword>
<feature type="region of interest" description="Disordered" evidence="5">
    <location>
        <begin position="41"/>
        <end position="175"/>
    </location>
</feature>
<gene>
    <name evidence="8" type="ORF">MGL_1007</name>
</gene>
<dbReference type="InterPro" id="IPR004147">
    <property type="entry name" value="ABC1_dom"/>
</dbReference>
<accession>A8PW18</accession>
<dbReference type="GeneID" id="5856044"/>
<protein>
    <recommendedName>
        <fullName evidence="7">ABC1 atypical kinase-like domain-containing protein</fullName>
    </recommendedName>
</protein>
<name>A8PW18_MALGO</name>
<feature type="compositionally biased region" description="Low complexity" evidence="5">
    <location>
        <begin position="87"/>
        <end position="122"/>
    </location>
</feature>
<feature type="chain" id="PRO_5002727097" description="ABC1 atypical kinase-like domain-containing protein" evidence="6">
    <location>
        <begin position="18"/>
        <end position="572"/>
    </location>
</feature>
<dbReference type="GO" id="GO:0006744">
    <property type="term" value="P:ubiquinone biosynthetic process"/>
    <property type="evidence" value="ECO:0007669"/>
    <property type="project" value="TreeGrafter"/>
</dbReference>
<evidence type="ECO:0000256" key="2">
    <source>
        <dbReference type="ARBA" id="ARBA00022679"/>
    </source>
</evidence>
<feature type="compositionally biased region" description="Low complexity" evidence="5">
    <location>
        <begin position="43"/>
        <end position="54"/>
    </location>
</feature>
<dbReference type="VEuPathDB" id="FungiDB:MGL_1007"/>
<comment type="similarity">
    <text evidence="1">Belongs to the protein kinase superfamily. ADCK protein kinase family.</text>
</comment>
<feature type="domain" description="ABC1 atypical kinase-like" evidence="7">
    <location>
        <begin position="278"/>
        <end position="530"/>
    </location>
</feature>
<evidence type="ECO:0000256" key="5">
    <source>
        <dbReference type="SAM" id="MobiDB-lite"/>
    </source>
</evidence>
<keyword evidence="6" id="KW-0732">Signal</keyword>
<dbReference type="EMBL" id="AAYY01000003">
    <property type="protein sequence ID" value="EDP44525.1"/>
    <property type="molecule type" value="Genomic_DNA"/>
</dbReference>
<proteinExistence type="inferred from homology"/>
<dbReference type="InParanoid" id="A8PW18"/>
<dbReference type="PANTHER" id="PTHR43851">
    <property type="match status" value="1"/>
</dbReference>
<evidence type="ECO:0000259" key="7">
    <source>
        <dbReference type="Pfam" id="PF03109"/>
    </source>
</evidence>
<dbReference type="InterPro" id="IPR011009">
    <property type="entry name" value="Kinase-like_dom_sf"/>
</dbReference>
<dbReference type="RefSeq" id="XP_001731739.1">
    <property type="nucleotide sequence ID" value="XM_001731687.1"/>
</dbReference>
<evidence type="ECO:0000256" key="3">
    <source>
        <dbReference type="ARBA" id="ARBA00022741"/>
    </source>
</evidence>
<dbReference type="GO" id="GO:0005524">
    <property type="term" value="F:ATP binding"/>
    <property type="evidence" value="ECO:0007669"/>
    <property type="project" value="UniProtKB-KW"/>
</dbReference>
<dbReference type="InterPro" id="IPR034646">
    <property type="entry name" value="ADCK3_dom"/>
</dbReference>
<dbReference type="STRING" id="425265.A8PW18"/>
<dbReference type="OrthoDB" id="201153at2759"/>
<dbReference type="Proteomes" id="UP000008837">
    <property type="component" value="Unassembled WGS sequence"/>
</dbReference>
<dbReference type="FunCoup" id="A8PW18">
    <property type="interactions" value="135"/>
</dbReference>
<feature type="compositionally biased region" description="Low complexity" evidence="5">
    <location>
        <begin position="133"/>
        <end position="161"/>
    </location>
</feature>
<dbReference type="GO" id="GO:0016740">
    <property type="term" value="F:transferase activity"/>
    <property type="evidence" value="ECO:0007669"/>
    <property type="project" value="UniProtKB-KW"/>
</dbReference>
<keyword evidence="9" id="KW-1185">Reference proteome</keyword>
<comment type="caution">
    <text evidence="8">The sequence shown here is derived from an EMBL/GenBank/DDBJ whole genome shotgun (WGS) entry which is preliminary data.</text>
</comment>
<evidence type="ECO:0000313" key="8">
    <source>
        <dbReference type="EMBL" id="EDP44525.1"/>
    </source>
</evidence>